<comment type="caution">
    <text evidence="2">The sequence shown here is derived from an EMBL/GenBank/DDBJ whole genome shotgun (WGS) entry which is preliminary data.</text>
</comment>
<feature type="compositionally biased region" description="Basic and acidic residues" evidence="1">
    <location>
        <begin position="116"/>
        <end position="128"/>
    </location>
</feature>
<evidence type="ECO:0000256" key="1">
    <source>
        <dbReference type="SAM" id="MobiDB-lite"/>
    </source>
</evidence>
<dbReference type="Proteomes" id="UP001161017">
    <property type="component" value="Unassembled WGS sequence"/>
</dbReference>
<feature type="region of interest" description="Disordered" evidence="1">
    <location>
        <begin position="593"/>
        <end position="688"/>
    </location>
</feature>
<feature type="compositionally biased region" description="Polar residues" evidence="1">
    <location>
        <begin position="350"/>
        <end position="361"/>
    </location>
</feature>
<feature type="region of interest" description="Disordered" evidence="1">
    <location>
        <begin position="22"/>
        <end position="130"/>
    </location>
</feature>
<accession>A0AA43QIH8</accession>
<name>A0AA43QIH8_9LECA</name>
<proteinExistence type="predicted"/>
<evidence type="ECO:0000313" key="2">
    <source>
        <dbReference type="EMBL" id="MDI1487153.1"/>
    </source>
</evidence>
<feature type="compositionally biased region" description="Polar residues" evidence="1">
    <location>
        <begin position="306"/>
        <end position="323"/>
    </location>
</feature>
<dbReference type="AlphaFoldDB" id="A0AA43QIH8"/>
<feature type="region of interest" description="Disordered" evidence="1">
    <location>
        <begin position="176"/>
        <end position="402"/>
    </location>
</feature>
<feature type="compositionally biased region" description="Low complexity" evidence="1">
    <location>
        <begin position="462"/>
        <end position="479"/>
    </location>
</feature>
<feature type="region of interest" description="Disordered" evidence="1">
    <location>
        <begin position="461"/>
        <end position="531"/>
    </location>
</feature>
<gene>
    <name evidence="2" type="ORF">OHK93_006421</name>
</gene>
<feature type="compositionally biased region" description="Basic and acidic residues" evidence="1">
    <location>
        <begin position="183"/>
        <end position="200"/>
    </location>
</feature>
<keyword evidence="3" id="KW-1185">Reference proteome</keyword>
<feature type="compositionally biased region" description="Polar residues" evidence="1">
    <location>
        <begin position="608"/>
        <end position="627"/>
    </location>
</feature>
<sequence>MPNKYSHSLVLSNYEKQGLTVYNDFEHPHNKSRGPLGRSDPPRSRPSSFKPTSHPALQPRISTPPPLPQSRLRLRDSHDLQPLPPPKTTYRPRRLSNDTVDLAPRASVKLSSQHISPEKRSPYGRDSFDDYSLYEQAPPLRSWQQEADLGLHRLRVTDEVDEELDGGLIFGTQKKGAVATLRSEQEITRPPEPVRSEPVRPNHVRRLTSDTAIWNPELPAAPSPLPEQKPQVSSRPVEAENVFRKSTFAAQDPLTPPRTPKSTVSTASWEDFSLEPNLDQLAGPLPSIELPPGYRLVRHTYDTPPASMSGSSNPSKSATQLPPTDSYPPVPPLDRRTQLHTYDTPPDSMSGRSDPSKSATGLRSVGCWPQEPLPNRQEQPLPASVHPSICYSPDPPLADNDAVEDYVQGSSMDCPEDFVDFDADLEPLPTSFSPDWESDVCPWDYPESPKLSRILRHERGLSGVSRVSSRASTSSFDSAAPPPIRLTSRDGNTRKLPAILDSPRRPRPAPIPLIPERSTIANKNPKSNSFSTFLNRTSRYAHVKSIPYDHAKQGPFPEPVNVSRTGTPSIPEMFSTYQGPFPSDPPAAVSLKAFADERPHLLHRPKTAGTSNAAEHRLSMSTTSSARDPSGGAGRVSLSGGSSSRRQSRILTGDGGQTMRSTWFRSDPFDLSLDGMENRPESRSMIGE</sequence>
<dbReference type="EMBL" id="JAPUFD010000005">
    <property type="protein sequence ID" value="MDI1487153.1"/>
    <property type="molecule type" value="Genomic_DNA"/>
</dbReference>
<reference evidence="2" key="1">
    <citation type="journal article" date="2023" name="Genome Biol. Evol.">
        <title>First Whole Genome Sequence and Flow Cytometry Genome Size Data for the Lichen-Forming Fungus Ramalina farinacea (Ascomycota).</title>
        <authorList>
            <person name="Llewellyn T."/>
            <person name="Mian S."/>
            <person name="Hill R."/>
            <person name="Leitch I.J."/>
            <person name="Gaya E."/>
        </authorList>
    </citation>
    <scope>NUCLEOTIDE SEQUENCE</scope>
    <source>
        <strain evidence="2">LIQ254RAFAR</strain>
    </source>
</reference>
<feature type="compositionally biased region" description="Low complexity" evidence="1">
    <location>
        <begin position="635"/>
        <end position="645"/>
    </location>
</feature>
<protein>
    <submittedName>
        <fullName evidence="2">Uncharacterized protein</fullName>
    </submittedName>
</protein>
<evidence type="ECO:0000313" key="3">
    <source>
        <dbReference type="Proteomes" id="UP001161017"/>
    </source>
</evidence>
<feature type="compositionally biased region" description="Polar residues" evidence="1">
    <location>
        <begin position="519"/>
        <end position="531"/>
    </location>
</feature>
<organism evidence="2 3">
    <name type="scientific">Ramalina farinacea</name>
    <dbReference type="NCBI Taxonomy" id="258253"/>
    <lineage>
        <taxon>Eukaryota</taxon>
        <taxon>Fungi</taxon>
        <taxon>Dikarya</taxon>
        <taxon>Ascomycota</taxon>
        <taxon>Pezizomycotina</taxon>
        <taxon>Lecanoromycetes</taxon>
        <taxon>OSLEUM clade</taxon>
        <taxon>Lecanoromycetidae</taxon>
        <taxon>Lecanorales</taxon>
        <taxon>Lecanorineae</taxon>
        <taxon>Ramalinaceae</taxon>
        <taxon>Ramalina</taxon>
    </lineage>
</organism>